<dbReference type="Proteomes" id="UP000728185">
    <property type="component" value="Unassembled WGS sequence"/>
</dbReference>
<protein>
    <submittedName>
        <fullName evidence="2">Uncharacterized protein</fullName>
    </submittedName>
</protein>
<evidence type="ECO:0000256" key="1">
    <source>
        <dbReference type="SAM" id="MobiDB-lite"/>
    </source>
</evidence>
<dbReference type="AlphaFoldDB" id="A0A8E0RZU4"/>
<dbReference type="InterPro" id="IPR027912">
    <property type="entry name" value="CFAP54"/>
</dbReference>
<comment type="caution">
    <text evidence="2">The sequence shown here is derived from an EMBL/GenBank/DDBJ whole genome shotgun (WGS) entry which is preliminary data.</text>
</comment>
<feature type="region of interest" description="Disordered" evidence="1">
    <location>
        <begin position="785"/>
        <end position="804"/>
    </location>
</feature>
<proteinExistence type="predicted"/>
<sequence length="855" mass="99265">MKYAMPKNQLHYDQIQNLLCDATEVAHRLEYHDANVLKFQCLFELRNFLNDISDKADIFSSILHVKEKSIWIFAWYCSYLSVLMTEPITTLKISGFLFWLHCYLHSNFRFKQVHYLRKTTWLDVLTMKYLSFCGLDDASESHLPLRVCQMPVIVFNRFPLISKALARNSVIRLAEISQLEIRHGRSINETLAAQIRLSTMQISTLIFKRAVIESRRRPPGNMRPKVRIDFATLLTNKWPRTQTERYLNQLFPHPAVQVLAILETLTLPPGKRRSLIKPSTPADENDWELNDVYTELLMAALELIYPQSSVKLSSSYEPGGKRGRPVSSAELIGLEQNNRIVPLHNETVAKWTQTKFVTMLYSSRLEGMDEESTKAWSCTWDSLMKLIEIAFAMAQYDVFLALTVPTIKLLQEFLDNETEQNSNQKMAKSHLRTLHLMRAMYLFQREQRQSQSAKEVPEKVVQDDRTKKPTEDIVQLPTVPSMFGKLNGNHDLVNQWLPKHVNNITQVLKQTVSDGSLPVRFYNAGVILDAIWILWDQGRISLSKLLTEYHPIEEISPAPIWCKQLIAHIYVFRLIQCTFIWLDVPVFDGLLVAHWNSLLLTAVHELHTYETQQLRQGRSNLDISTHLLNALRMETETEMNISKKCYVSLWISVWTEISSSQRWVRKVIASRMEQLSLKLFNHKQQKLETEYRELSELLVDLIWLEQDVAHRLFLLESQVLRDTIKEDMKQELARSSMRLFSKSLSRCRRNPVARAFLYCHHALDDPNSEKTSKFLQNAEEIIQNSTSDNGAHSTGSLHQIMLPDRVRLERQQPDSREDRPPPPMIISRSCGSIVLETKNWRPKNGESVSQLPKKC</sequence>
<dbReference type="GO" id="GO:0060271">
    <property type="term" value="P:cilium assembly"/>
    <property type="evidence" value="ECO:0007669"/>
    <property type="project" value="TreeGrafter"/>
</dbReference>
<reference evidence="2" key="1">
    <citation type="submission" date="2019-05" db="EMBL/GenBank/DDBJ databases">
        <title>Annotation for the trematode Fasciolopsis buski.</title>
        <authorList>
            <person name="Choi Y.-J."/>
        </authorList>
    </citation>
    <scope>NUCLEOTIDE SEQUENCE</scope>
    <source>
        <strain evidence="2">HT</strain>
        <tissue evidence="2">Whole worm</tissue>
    </source>
</reference>
<evidence type="ECO:0000313" key="2">
    <source>
        <dbReference type="EMBL" id="KAA0194038.1"/>
    </source>
</evidence>
<name>A0A8E0RZU4_9TREM</name>
<gene>
    <name evidence="2" type="ORF">FBUS_01072</name>
</gene>
<dbReference type="Pfam" id="PF14858">
    <property type="entry name" value="CFAP54_N"/>
    <property type="match status" value="1"/>
</dbReference>
<organism evidence="2 3">
    <name type="scientific">Fasciolopsis buskii</name>
    <dbReference type="NCBI Taxonomy" id="27845"/>
    <lineage>
        <taxon>Eukaryota</taxon>
        <taxon>Metazoa</taxon>
        <taxon>Spiralia</taxon>
        <taxon>Lophotrochozoa</taxon>
        <taxon>Platyhelminthes</taxon>
        <taxon>Trematoda</taxon>
        <taxon>Digenea</taxon>
        <taxon>Plagiorchiida</taxon>
        <taxon>Echinostomata</taxon>
        <taxon>Echinostomatoidea</taxon>
        <taxon>Fasciolidae</taxon>
        <taxon>Fasciolopsis</taxon>
    </lineage>
</organism>
<dbReference type="EMBL" id="LUCM01004650">
    <property type="protein sequence ID" value="KAA0194038.1"/>
    <property type="molecule type" value="Genomic_DNA"/>
</dbReference>
<dbReference type="PANTHER" id="PTHR33487:SF1">
    <property type="entry name" value="CILIA- AND FLAGELLA-ASSOCIATED PROTEIN 54"/>
    <property type="match status" value="1"/>
</dbReference>
<evidence type="ECO:0000313" key="3">
    <source>
        <dbReference type="Proteomes" id="UP000728185"/>
    </source>
</evidence>
<dbReference type="OrthoDB" id="2104158at2759"/>
<feature type="compositionally biased region" description="Polar residues" evidence="1">
    <location>
        <begin position="785"/>
        <end position="797"/>
    </location>
</feature>
<accession>A0A8E0RZU4</accession>
<dbReference type="PANTHER" id="PTHR33487">
    <property type="entry name" value="CILIA- AND FLAGELLA-ASSOCIATED PROTEIN 54"/>
    <property type="match status" value="1"/>
</dbReference>
<keyword evidence="3" id="KW-1185">Reference proteome</keyword>